<feature type="transmembrane region" description="Helical" evidence="9">
    <location>
        <begin position="433"/>
        <end position="454"/>
    </location>
</feature>
<dbReference type="PANTHER" id="PTHR43394:SF1">
    <property type="entry name" value="ATP-BINDING CASSETTE SUB-FAMILY B MEMBER 10, MITOCHONDRIAL"/>
    <property type="match status" value="1"/>
</dbReference>
<evidence type="ECO:0000256" key="7">
    <source>
        <dbReference type="ARBA" id="ARBA00023136"/>
    </source>
</evidence>
<dbReference type="PANTHER" id="PTHR43394">
    <property type="entry name" value="ATP-DEPENDENT PERMEASE MDL1, MITOCHONDRIAL"/>
    <property type="match status" value="1"/>
</dbReference>
<dbReference type="EMBL" id="JAHFXF010000032">
    <property type="protein sequence ID" value="KAG9699502.1"/>
    <property type="molecule type" value="Genomic_DNA"/>
</dbReference>
<evidence type="ECO:0000256" key="3">
    <source>
        <dbReference type="ARBA" id="ARBA00022692"/>
    </source>
</evidence>
<dbReference type="SUPFAM" id="SSF90123">
    <property type="entry name" value="ABC transporter transmembrane region"/>
    <property type="match status" value="1"/>
</dbReference>
<keyword evidence="7 9" id="KW-0472">Membrane</keyword>
<reference evidence="12" key="1">
    <citation type="journal article" date="2021" name="J Fungi (Basel)">
        <title>Virulence traits and population genomics of the black yeast Aureobasidium melanogenum.</title>
        <authorList>
            <person name="Cernosa A."/>
            <person name="Sun X."/>
            <person name="Gostincar C."/>
            <person name="Fang C."/>
            <person name="Gunde-Cimerman N."/>
            <person name="Song Z."/>
        </authorList>
    </citation>
    <scope>NUCLEOTIDE SEQUENCE</scope>
    <source>
        <strain evidence="12">EXF-9911</strain>
    </source>
</reference>
<dbReference type="Pfam" id="PF00664">
    <property type="entry name" value="ABC_membrane"/>
    <property type="match status" value="1"/>
</dbReference>
<dbReference type="PROSITE" id="PS50893">
    <property type="entry name" value="ABC_TRANSPORTER_2"/>
    <property type="match status" value="1"/>
</dbReference>
<dbReference type="Proteomes" id="UP000779574">
    <property type="component" value="Unassembled WGS sequence"/>
</dbReference>
<dbReference type="OrthoDB" id="6500128at2759"/>
<keyword evidence="3 9" id="KW-0812">Transmembrane</keyword>
<feature type="transmembrane region" description="Helical" evidence="9">
    <location>
        <begin position="292"/>
        <end position="309"/>
    </location>
</feature>
<protein>
    <submittedName>
        <fullName evidence="12">Uncharacterized protein</fullName>
    </submittedName>
</protein>
<dbReference type="CDD" id="cd03249">
    <property type="entry name" value="ABC_MTABC3_MDL1_MDL2"/>
    <property type="match status" value="1"/>
</dbReference>
<feature type="compositionally biased region" description="Basic and acidic residues" evidence="8">
    <location>
        <begin position="98"/>
        <end position="107"/>
    </location>
</feature>
<dbReference type="InterPro" id="IPR036640">
    <property type="entry name" value="ABC1_TM_sf"/>
</dbReference>
<evidence type="ECO:0000313" key="12">
    <source>
        <dbReference type="EMBL" id="KAG9699502.1"/>
    </source>
</evidence>
<evidence type="ECO:0000259" key="11">
    <source>
        <dbReference type="PROSITE" id="PS50929"/>
    </source>
</evidence>
<dbReference type="PROSITE" id="PS00211">
    <property type="entry name" value="ABC_TRANSPORTER_1"/>
    <property type="match status" value="1"/>
</dbReference>
<organism evidence="12 13">
    <name type="scientific">Aureobasidium melanogenum</name>
    <name type="common">Aureobasidium pullulans var. melanogenum</name>
    <dbReference type="NCBI Taxonomy" id="46634"/>
    <lineage>
        <taxon>Eukaryota</taxon>
        <taxon>Fungi</taxon>
        <taxon>Dikarya</taxon>
        <taxon>Ascomycota</taxon>
        <taxon>Pezizomycotina</taxon>
        <taxon>Dothideomycetes</taxon>
        <taxon>Dothideomycetidae</taxon>
        <taxon>Dothideales</taxon>
        <taxon>Saccotheciaceae</taxon>
        <taxon>Aureobasidium</taxon>
    </lineage>
</organism>
<proteinExistence type="inferred from homology"/>
<accession>A0A9P8EUT5</accession>
<dbReference type="GO" id="GO:0016887">
    <property type="term" value="F:ATP hydrolysis activity"/>
    <property type="evidence" value="ECO:0007669"/>
    <property type="project" value="InterPro"/>
</dbReference>
<dbReference type="InterPro" id="IPR039421">
    <property type="entry name" value="Type_1_exporter"/>
</dbReference>
<evidence type="ECO:0000313" key="13">
    <source>
        <dbReference type="Proteomes" id="UP000779574"/>
    </source>
</evidence>
<feature type="transmembrane region" description="Helical" evidence="9">
    <location>
        <begin position="391"/>
        <end position="413"/>
    </location>
</feature>
<sequence>MHPRQWLCSRACQDSSTLLSVLSRSTLAPARHSRLLSTQARQPPSFSTHPLGLSRAPLTPLSRPSLHTSTQSAISLALRRPFTQSALLAKSQEAAASYRDEVKQQPDREDEDSIDDQSFKPTEKAKSAAQLNLSAKLSKDGTGKKGGQNEIWRLLKIARPELKVLSWAFLFLLISSSISMSLPFSIGKILDAATKPADDGGADLLFGMTMPVFYIALGSVLAIGAAANYGRIIILRIVGERIVTKLRSQLFRRTFIQNAEFFDANRTGDLISRLGSDTIIVGKSITQNVSDGLRSLVSAVAGFGLMGYVSLKLTGILALMFPPVAIGAFFYGRTIRTLSRRIQRNLGTLTKIAEERLGNVRTSQAFAGEQQEVHRYNTQVRKIFDLGKKEALISAVFFSSSGFMGNMTFLALLYFGGGMVKSGAISVGDLSSFLMYTAYAGSSLFGLSGFYSELMKGVGAASRLFELQDREPTISPTKGEPVKSARGDIVFKNVSFAYPTRPAVPIFNELDFTIKQGTNVAIVAPSGAGKSTVASLIMRFYTPAEGHILIGGRDITTMNAKQLRRKIGYVGQEPVLFSGTVAENIAYGRPLATRAEIIAAARQANCQFISDFPDGLETHVGARGTQLSGGQKQRLAIARALLKNPDILILDEATSALDAESETLVNQALNSLLAGNNTTISIAHRLSTIKRSDMIICIGNDGKVAETGTYKELSKKKEGAFSKLMEWQMSGNEARSSRPHGPEIKEEEEIEMELRDSDVVEGQEQMQDQEGTKYRGEDITAGEAVAERTPKSTSGR</sequence>
<gene>
    <name evidence="12" type="ORF">KCU76_g1443</name>
</gene>
<dbReference type="GO" id="GO:0005524">
    <property type="term" value="F:ATP binding"/>
    <property type="evidence" value="ECO:0007669"/>
    <property type="project" value="UniProtKB-KW"/>
</dbReference>
<dbReference type="InterPro" id="IPR027417">
    <property type="entry name" value="P-loop_NTPase"/>
</dbReference>
<dbReference type="GO" id="GO:0015421">
    <property type="term" value="F:ABC-type oligopeptide transporter activity"/>
    <property type="evidence" value="ECO:0007669"/>
    <property type="project" value="TreeGrafter"/>
</dbReference>
<evidence type="ECO:0000256" key="1">
    <source>
        <dbReference type="ARBA" id="ARBA00004141"/>
    </source>
</evidence>
<comment type="subcellular location">
    <subcellularLocation>
        <location evidence="1">Membrane</location>
        <topology evidence="1">Multi-pass membrane protein</topology>
    </subcellularLocation>
</comment>
<keyword evidence="4" id="KW-0547">Nucleotide-binding</keyword>
<dbReference type="GO" id="GO:0090374">
    <property type="term" value="P:oligopeptide export from mitochondrion"/>
    <property type="evidence" value="ECO:0007669"/>
    <property type="project" value="TreeGrafter"/>
</dbReference>
<feature type="domain" description="ABC transporter" evidence="10">
    <location>
        <begin position="489"/>
        <end position="726"/>
    </location>
</feature>
<evidence type="ECO:0000256" key="9">
    <source>
        <dbReference type="SAM" id="Phobius"/>
    </source>
</evidence>
<feature type="transmembrane region" description="Helical" evidence="9">
    <location>
        <begin position="204"/>
        <end position="227"/>
    </location>
</feature>
<evidence type="ECO:0000256" key="6">
    <source>
        <dbReference type="ARBA" id="ARBA00022989"/>
    </source>
</evidence>
<feature type="non-terminal residue" evidence="12">
    <location>
        <position position="1"/>
    </location>
</feature>
<dbReference type="Gene3D" id="1.20.1560.10">
    <property type="entry name" value="ABC transporter type 1, transmembrane domain"/>
    <property type="match status" value="2"/>
</dbReference>
<feature type="compositionally biased region" description="Polar residues" evidence="8">
    <location>
        <begin position="35"/>
        <end position="48"/>
    </location>
</feature>
<reference evidence="12" key="2">
    <citation type="submission" date="2021-08" db="EMBL/GenBank/DDBJ databases">
        <authorList>
            <person name="Gostincar C."/>
            <person name="Sun X."/>
            <person name="Song Z."/>
            <person name="Gunde-Cimerman N."/>
        </authorList>
    </citation>
    <scope>NUCLEOTIDE SEQUENCE</scope>
    <source>
        <strain evidence="12">EXF-9911</strain>
    </source>
</reference>
<keyword evidence="6 9" id="KW-1133">Transmembrane helix</keyword>
<feature type="region of interest" description="Disordered" evidence="8">
    <location>
        <begin position="35"/>
        <end position="66"/>
    </location>
</feature>
<dbReference type="FunFam" id="3.40.50.300:FF:000218">
    <property type="entry name" value="Multidrug ABC transporter ATP-binding protein"/>
    <property type="match status" value="1"/>
</dbReference>
<feature type="transmembrane region" description="Helical" evidence="9">
    <location>
        <begin position="164"/>
        <end position="184"/>
    </location>
</feature>
<keyword evidence="5" id="KW-0067">ATP-binding</keyword>
<dbReference type="SUPFAM" id="SSF52540">
    <property type="entry name" value="P-loop containing nucleoside triphosphate hydrolases"/>
    <property type="match status" value="1"/>
</dbReference>
<dbReference type="GO" id="GO:0005743">
    <property type="term" value="C:mitochondrial inner membrane"/>
    <property type="evidence" value="ECO:0007669"/>
    <property type="project" value="TreeGrafter"/>
</dbReference>
<feature type="region of interest" description="Disordered" evidence="8">
    <location>
        <begin position="730"/>
        <end position="796"/>
    </location>
</feature>
<comment type="caution">
    <text evidence="12">The sequence shown here is derived from an EMBL/GenBank/DDBJ whole genome shotgun (WGS) entry which is preliminary data.</text>
</comment>
<dbReference type="InterPro" id="IPR011527">
    <property type="entry name" value="ABC1_TM_dom"/>
</dbReference>
<dbReference type="CDD" id="cd18573">
    <property type="entry name" value="ABC_6TM_ABCB10_like"/>
    <property type="match status" value="1"/>
</dbReference>
<evidence type="ECO:0000256" key="8">
    <source>
        <dbReference type="SAM" id="MobiDB-lite"/>
    </source>
</evidence>
<feature type="domain" description="ABC transmembrane type-1" evidence="11">
    <location>
        <begin position="167"/>
        <end position="456"/>
    </location>
</feature>
<feature type="region of interest" description="Disordered" evidence="8">
    <location>
        <begin position="97"/>
        <end position="122"/>
    </location>
</feature>
<evidence type="ECO:0000256" key="4">
    <source>
        <dbReference type="ARBA" id="ARBA00022741"/>
    </source>
</evidence>
<dbReference type="AlphaFoldDB" id="A0A9P8EUT5"/>
<dbReference type="Pfam" id="PF00005">
    <property type="entry name" value="ABC_tran"/>
    <property type="match status" value="1"/>
</dbReference>
<dbReference type="FunFam" id="1.20.1560.10:FF:000095">
    <property type="entry name" value="ABC multidrug transporter Mdr2"/>
    <property type="match status" value="1"/>
</dbReference>
<feature type="transmembrane region" description="Helical" evidence="9">
    <location>
        <begin position="315"/>
        <end position="332"/>
    </location>
</feature>
<comment type="similarity">
    <text evidence="2">Belongs to the ABC transporter superfamily. ABCB family. Mitochondrial peptide exporter (TC 3.A.1.212) subfamily.</text>
</comment>
<dbReference type="InterPro" id="IPR017871">
    <property type="entry name" value="ABC_transporter-like_CS"/>
</dbReference>
<evidence type="ECO:0000256" key="5">
    <source>
        <dbReference type="ARBA" id="ARBA00022840"/>
    </source>
</evidence>
<evidence type="ECO:0000259" key="10">
    <source>
        <dbReference type="PROSITE" id="PS50893"/>
    </source>
</evidence>
<dbReference type="InterPro" id="IPR003593">
    <property type="entry name" value="AAA+_ATPase"/>
</dbReference>
<dbReference type="PROSITE" id="PS50929">
    <property type="entry name" value="ABC_TM1F"/>
    <property type="match status" value="1"/>
</dbReference>
<dbReference type="PIRSF" id="PIRSF002773">
    <property type="entry name" value="ABC_prm/ATPase_B"/>
    <property type="match status" value="1"/>
</dbReference>
<name>A0A9P8EUT5_AURME</name>
<evidence type="ECO:0000256" key="2">
    <source>
        <dbReference type="ARBA" id="ARBA00005580"/>
    </source>
</evidence>
<dbReference type="SMART" id="SM00382">
    <property type="entry name" value="AAA"/>
    <property type="match status" value="1"/>
</dbReference>
<dbReference type="InterPro" id="IPR003439">
    <property type="entry name" value="ABC_transporter-like_ATP-bd"/>
</dbReference>
<dbReference type="Gene3D" id="3.40.50.300">
    <property type="entry name" value="P-loop containing nucleotide triphosphate hydrolases"/>
    <property type="match status" value="1"/>
</dbReference>